<dbReference type="InterPro" id="IPR001647">
    <property type="entry name" value="HTH_TetR"/>
</dbReference>
<keyword evidence="1" id="KW-0805">Transcription regulation</keyword>
<gene>
    <name evidence="7" type="ORF">GCM10017774_09510</name>
</gene>
<dbReference type="RefSeq" id="WP_191296160.1">
    <property type="nucleotide sequence ID" value="NZ_BNAR01000001.1"/>
</dbReference>
<dbReference type="Pfam" id="PF02909">
    <property type="entry name" value="TetR_C_1"/>
    <property type="match status" value="1"/>
</dbReference>
<name>A0ABQ3M196_9PSEU</name>
<dbReference type="Proteomes" id="UP000605568">
    <property type="component" value="Unassembled WGS sequence"/>
</dbReference>
<dbReference type="SUPFAM" id="SSF48498">
    <property type="entry name" value="Tetracyclin repressor-like, C-terminal domain"/>
    <property type="match status" value="1"/>
</dbReference>
<evidence type="ECO:0000313" key="8">
    <source>
        <dbReference type="Proteomes" id="UP000605568"/>
    </source>
</evidence>
<feature type="DNA-binding region" description="H-T-H motif" evidence="4">
    <location>
        <begin position="49"/>
        <end position="68"/>
    </location>
</feature>
<dbReference type="Gene3D" id="1.10.10.60">
    <property type="entry name" value="Homeodomain-like"/>
    <property type="match status" value="1"/>
</dbReference>
<evidence type="ECO:0000256" key="3">
    <source>
        <dbReference type="ARBA" id="ARBA00023163"/>
    </source>
</evidence>
<dbReference type="InterPro" id="IPR009057">
    <property type="entry name" value="Homeodomain-like_sf"/>
</dbReference>
<dbReference type="PANTHER" id="PTHR30055:SF151">
    <property type="entry name" value="TRANSCRIPTIONAL REGULATORY PROTEIN"/>
    <property type="match status" value="1"/>
</dbReference>
<protein>
    <submittedName>
        <fullName evidence="7">TetR family transcriptional regulator</fullName>
    </submittedName>
</protein>
<organism evidence="7 8">
    <name type="scientific">Lentzea cavernae</name>
    <dbReference type="NCBI Taxonomy" id="2020703"/>
    <lineage>
        <taxon>Bacteria</taxon>
        <taxon>Bacillati</taxon>
        <taxon>Actinomycetota</taxon>
        <taxon>Actinomycetes</taxon>
        <taxon>Pseudonocardiales</taxon>
        <taxon>Pseudonocardiaceae</taxon>
        <taxon>Lentzea</taxon>
    </lineage>
</organism>
<evidence type="ECO:0000313" key="7">
    <source>
        <dbReference type="EMBL" id="GHH30902.1"/>
    </source>
</evidence>
<dbReference type="PANTHER" id="PTHR30055">
    <property type="entry name" value="HTH-TYPE TRANSCRIPTIONAL REGULATOR RUTR"/>
    <property type="match status" value="1"/>
</dbReference>
<dbReference type="Pfam" id="PF00440">
    <property type="entry name" value="TetR_N"/>
    <property type="match status" value="1"/>
</dbReference>
<dbReference type="PROSITE" id="PS50977">
    <property type="entry name" value="HTH_TETR_2"/>
    <property type="match status" value="1"/>
</dbReference>
<dbReference type="Gene3D" id="1.10.357.10">
    <property type="entry name" value="Tetracycline Repressor, domain 2"/>
    <property type="match status" value="1"/>
</dbReference>
<feature type="region of interest" description="Disordered" evidence="5">
    <location>
        <begin position="1"/>
        <end position="25"/>
    </location>
</feature>
<dbReference type="SUPFAM" id="SSF46689">
    <property type="entry name" value="Homeodomain-like"/>
    <property type="match status" value="1"/>
</dbReference>
<sequence length="249" mass="27818">MKSDRDRSVRLLWEPPAEPTRGPKAALSQSRVVEAAIKVADAEGVDALTMRRVAETLGFTTMSLYRHVPGKSELLDLMVDAVWGETEHTPAGPWRDGLEFFARQVWTMYCAHPWVLQLTTSRRVPGPQAMTRQDAAYAVVADLGLRTEEIVAVVTAVGHFVDGVGRTMADRVRAERETGVSDEDWWTSAASLWEHFTPDRLPMMTSIWNSGGFDRPLDEFEFGLARVLDGLVAFVEAEERPSVRRSTCL</sequence>
<dbReference type="InterPro" id="IPR036271">
    <property type="entry name" value="Tet_transcr_reg_TetR-rel_C_sf"/>
</dbReference>
<dbReference type="InterPro" id="IPR004111">
    <property type="entry name" value="Repressor_TetR_C"/>
</dbReference>
<dbReference type="EMBL" id="BNAR01000001">
    <property type="protein sequence ID" value="GHH30902.1"/>
    <property type="molecule type" value="Genomic_DNA"/>
</dbReference>
<evidence type="ECO:0000256" key="4">
    <source>
        <dbReference type="PROSITE-ProRule" id="PRU00335"/>
    </source>
</evidence>
<keyword evidence="3" id="KW-0804">Transcription</keyword>
<keyword evidence="2 4" id="KW-0238">DNA-binding</keyword>
<feature type="domain" description="HTH tetR-type" evidence="6">
    <location>
        <begin position="26"/>
        <end position="86"/>
    </location>
</feature>
<evidence type="ECO:0000256" key="2">
    <source>
        <dbReference type="ARBA" id="ARBA00023125"/>
    </source>
</evidence>
<proteinExistence type="predicted"/>
<evidence type="ECO:0000259" key="6">
    <source>
        <dbReference type="PROSITE" id="PS50977"/>
    </source>
</evidence>
<comment type="caution">
    <text evidence="7">The sequence shown here is derived from an EMBL/GenBank/DDBJ whole genome shotgun (WGS) entry which is preliminary data.</text>
</comment>
<dbReference type="InterPro" id="IPR050109">
    <property type="entry name" value="HTH-type_TetR-like_transc_reg"/>
</dbReference>
<evidence type="ECO:0000256" key="5">
    <source>
        <dbReference type="SAM" id="MobiDB-lite"/>
    </source>
</evidence>
<keyword evidence="8" id="KW-1185">Reference proteome</keyword>
<reference evidence="8" key="1">
    <citation type="journal article" date="2019" name="Int. J. Syst. Evol. Microbiol.">
        <title>The Global Catalogue of Microorganisms (GCM) 10K type strain sequencing project: providing services to taxonomists for standard genome sequencing and annotation.</title>
        <authorList>
            <consortium name="The Broad Institute Genomics Platform"/>
            <consortium name="The Broad Institute Genome Sequencing Center for Infectious Disease"/>
            <person name="Wu L."/>
            <person name="Ma J."/>
        </authorList>
    </citation>
    <scope>NUCLEOTIDE SEQUENCE [LARGE SCALE GENOMIC DNA]</scope>
    <source>
        <strain evidence="8">CGMCC 4.7367</strain>
    </source>
</reference>
<accession>A0ABQ3M196</accession>
<evidence type="ECO:0000256" key="1">
    <source>
        <dbReference type="ARBA" id="ARBA00023015"/>
    </source>
</evidence>